<evidence type="ECO:0000313" key="4">
    <source>
        <dbReference type="EMBL" id="GFO20232.1"/>
    </source>
</evidence>
<keyword evidence="2" id="KW-1133">Transmembrane helix</keyword>
<feature type="signal peptide" evidence="3">
    <location>
        <begin position="1"/>
        <end position="28"/>
    </location>
</feature>
<sequence>MSDHQGTVGMMTLLVASVSSILPLLNEGQGLPSVDFSTVTIQFGGKSHQEFYDCLCEDNMEECTMLYNSIFVTNVVGRSEPDMLSPIPREVTFGCDRPFTFVGGLQRYSCLLQQADDIGICGCAVSCPVSHINETHSSLCRDKCVNIIWNSCYVAYEDFVNSDAPILNSCPQPTPPTSRPVTTDGNAVTTQRRSVTTDGNPVTAHGRSVVTDENPALSENVEPHSDSTTQPQTLAIAVGVSGGILVILNVSAIIAFFYWRRKKGKTNQDRNLEPVRANHLHGTSDYSVLDAGNNAIGNRPLEHIYNNVPSISGQVGNETENNTGTGQYSQYAEISDIRTVENENNINLGQHSLYSEPVQSRAVGNEPENNTNTGQLSLYSESVETRSEVNTAQPNEYATIA</sequence>
<dbReference type="CDD" id="cd12087">
    <property type="entry name" value="TM_EGFR-like"/>
    <property type="match status" value="1"/>
</dbReference>
<proteinExistence type="predicted"/>
<keyword evidence="2" id="KW-0472">Membrane</keyword>
<reference evidence="4 5" key="1">
    <citation type="journal article" date="2021" name="Elife">
        <title>Chloroplast acquisition without the gene transfer in kleptoplastic sea slugs, Plakobranchus ocellatus.</title>
        <authorList>
            <person name="Maeda T."/>
            <person name="Takahashi S."/>
            <person name="Yoshida T."/>
            <person name="Shimamura S."/>
            <person name="Takaki Y."/>
            <person name="Nagai Y."/>
            <person name="Toyoda A."/>
            <person name="Suzuki Y."/>
            <person name="Arimoto A."/>
            <person name="Ishii H."/>
            <person name="Satoh N."/>
            <person name="Nishiyama T."/>
            <person name="Hasebe M."/>
            <person name="Maruyama T."/>
            <person name="Minagawa J."/>
            <person name="Obokata J."/>
            <person name="Shigenobu S."/>
        </authorList>
    </citation>
    <scope>NUCLEOTIDE SEQUENCE [LARGE SCALE GENOMIC DNA]</scope>
</reference>
<protein>
    <submittedName>
        <fullName evidence="4">Uncharacterized protein</fullName>
    </submittedName>
</protein>
<evidence type="ECO:0000256" key="2">
    <source>
        <dbReference type="SAM" id="Phobius"/>
    </source>
</evidence>
<feature type="compositionally biased region" description="Polar residues" evidence="1">
    <location>
        <begin position="179"/>
        <end position="200"/>
    </location>
</feature>
<feature type="chain" id="PRO_5043416487" evidence="3">
    <location>
        <begin position="29"/>
        <end position="401"/>
    </location>
</feature>
<organism evidence="4 5">
    <name type="scientific">Plakobranchus ocellatus</name>
    <dbReference type="NCBI Taxonomy" id="259542"/>
    <lineage>
        <taxon>Eukaryota</taxon>
        <taxon>Metazoa</taxon>
        <taxon>Spiralia</taxon>
        <taxon>Lophotrochozoa</taxon>
        <taxon>Mollusca</taxon>
        <taxon>Gastropoda</taxon>
        <taxon>Heterobranchia</taxon>
        <taxon>Euthyneura</taxon>
        <taxon>Panpulmonata</taxon>
        <taxon>Sacoglossa</taxon>
        <taxon>Placobranchoidea</taxon>
        <taxon>Plakobranchidae</taxon>
        <taxon>Plakobranchus</taxon>
    </lineage>
</organism>
<keyword evidence="5" id="KW-1185">Reference proteome</keyword>
<feature type="transmembrane region" description="Helical" evidence="2">
    <location>
        <begin position="234"/>
        <end position="259"/>
    </location>
</feature>
<comment type="caution">
    <text evidence="4">The sequence shown here is derived from an EMBL/GenBank/DDBJ whole genome shotgun (WGS) entry which is preliminary data.</text>
</comment>
<dbReference type="Proteomes" id="UP000735302">
    <property type="component" value="Unassembled WGS sequence"/>
</dbReference>
<accession>A0AAV4BLG5</accession>
<keyword evidence="3" id="KW-0732">Signal</keyword>
<evidence type="ECO:0000256" key="1">
    <source>
        <dbReference type="SAM" id="MobiDB-lite"/>
    </source>
</evidence>
<evidence type="ECO:0000313" key="5">
    <source>
        <dbReference type="Proteomes" id="UP000735302"/>
    </source>
</evidence>
<dbReference type="AlphaFoldDB" id="A0AAV4BLG5"/>
<name>A0AAV4BLG5_9GAST</name>
<dbReference type="EMBL" id="BLXT01005154">
    <property type="protein sequence ID" value="GFO20232.1"/>
    <property type="molecule type" value="Genomic_DNA"/>
</dbReference>
<evidence type="ECO:0000256" key="3">
    <source>
        <dbReference type="SAM" id="SignalP"/>
    </source>
</evidence>
<keyword evidence="2" id="KW-0812">Transmembrane</keyword>
<feature type="region of interest" description="Disordered" evidence="1">
    <location>
        <begin position="170"/>
        <end position="228"/>
    </location>
</feature>
<gene>
    <name evidence="4" type="ORF">PoB_004673700</name>
</gene>